<feature type="coiled-coil region" evidence="1">
    <location>
        <begin position="15"/>
        <end position="49"/>
    </location>
</feature>
<reference evidence="2" key="1">
    <citation type="journal article" date="2014" name="Front. Microbiol.">
        <title>High frequency of phylogenetically diverse reductive dehalogenase-homologous genes in deep subseafloor sedimentary metagenomes.</title>
        <authorList>
            <person name="Kawai M."/>
            <person name="Futagami T."/>
            <person name="Toyoda A."/>
            <person name="Takaki Y."/>
            <person name="Nishi S."/>
            <person name="Hori S."/>
            <person name="Arai W."/>
            <person name="Tsubouchi T."/>
            <person name="Morono Y."/>
            <person name="Uchiyama I."/>
            <person name="Ito T."/>
            <person name="Fujiyama A."/>
            <person name="Inagaki F."/>
            <person name="Takami H."/>
        </authorList>
    </citation>
    <scope>NUCLEOTIDE SEQUENCE</scope>
    <source>
        <strain evidence="2">Expedition CK06-06</strain>
    </source>
</reference>
<accession>X1KH69</accession>
<evidence type="ECO:0000256" key="1">
    <source>
        <dbReference type="SAM" id="Coils"/>
    </source>
</evidence>
<protein>
    <submittedName>
        <fullName evidence="2">Uncharacterized protein</fullName>
    </submittedName>
</protein>
<keyword evidence="1" id="KW-0175">Coiled coil</keyword>
<comment type="caution">
    <text evidence="2">The sequence shown here is derived from an EMBL/GenBank/DDBJ whole genome shotgun (WGS) entry which is preliminary data.</text>
</comment>
<name>X1KH69_9ZZZZ</name>
<dbReference type="EMBL" id="BARV01012633">
    <property type="protein sequence ID" value="GAI06023.1"/>
    <property type="molecule type" value="Genomic_DNA"/>
</dbReference>
<gene>
    <name evidence="2" type="ORF">S06H3_23295</name>
</gene>
<dbReference type="AlphaFoldDB" id="X1KH69"/>
<evidence type="ECO:0000313" key="2">
    <source>
        <dbReference type="EMBL" id="GAI06023.1"/>
    </source>
</evidence>
<sequence>MKLGDAYVRIELKGVDKVKNSLKEINELLNKIQETMKKINNTKLEIKLQDTEKDK</sequence>
<proteinExistence type="predicted"/>
<organism evidence="2">
    <name type="scientific">marine sediment metagenome</name>
    <dbReference type="NCBI Taxonomy" id="412755"/>
    <lineage>
        <taxon>unclassified sequences</taxon>
        <taxon>metagenomes</taxon>
        <taxon>ecological metagenomes</taxon>
    </lineage>
</organism>